<accession>A0A316HSS8</accession>
<evidence type="ECO:0000313" key="1">
    <source>
        <dbReference type="EMBL" id="PWK84404.1"/>
    </source>
</evidence>
<reference evidence="1 2" key="1">
    <citation type="submission" date="2018-05" db="EMBL/GenBank/DDBJ databases">
        <title>Genomic Encyclopedia of Type Strains, Phase IV (KMG-IV): sequencing the most valuable type-strain genomes for metagenomic binning, comparative biology and taxonomic classification.</title>
        <authorList>
            <person name="Goeker M."/>
        </authorList>
    </citation>
    <scope>NUCLEOTIDE SEQUENCE [LARGE SCALE GENOMIC DNA]</scope>
    <source>
        <strain evidence="1 2">DSM 45480</strain>
    </source>
</reference>
<sequence length="50" mass="4463">MTLGGEAALAGAGVGCAVAAGALTEVDDVGVGEAVAPFGALVAGVGVCAF</sequence>
<dbReference type="Proteomes" id="UP000246005">
    <property type="component" value="Unassembled WGS sequence"/>
</dbReference>
<proteinExistence type="predicted"/>
<evidence type="ECO:0000313" key="2">
    <source>
        <dbReference type="Proteomes" id="UP000246005"/>
    </source>
</evidence>
<dbReference type="AlphaFoldDB" id="A0A316HSS8"/>
<gene>
    <name evidence="1" type="ORF">C8D88_10819</name>
</gene>
<comment type="caution">
    <text evidence="1">The sequence shown here is derived from an EMBL/GenBank/DDBJ whole genome shotgun (WGS) entry which is preliminary data.</text>
</comment>
<dbReference type="EMBL" id="QGHB01000008">
    <property type="protein sequence ID" value="PWK84404.1"/>
    <property type="molecule type" value="Genomic_DNA"/>
</dbReference>
<organism evidence="1 2">
    <name type="scientific">Lentzea atacamensis</name>
    <dbReference type="NCBI Taxonomy" id="531938"/>
    <lineage>
        <taxon>Bacteria</taxon>
        <taxon>Bacillati</taxon>
        <taxon>Actinomycetota</taxon>
        <taxon>Actinomycetes</taxon>
        <taxon>Pseudonocardiales</taxon>
        <taxon>Pseudonocardiaceae</taxon>
        <taxon>Lentzea</taxon>
    </lineage>
</organism>
<name>A0A316HSS8_9PSEU</name>
<protein>
    <submittedName>
        <fullName evidence="1">Uncharacterized protein</fullName>
    </submittedName>
</protein>